<dbReference type="RefSeq" id="WP_127944631.1">
    <property type="nucleotide sequence ID" value="NZ_RKLN01000001.1"/>
</dbReference>
<keyword evidence="3" id="KW-1185">Reference proteome</keyword>
<sequence length="83" mass="8305">MSKTSTIVKRIAGASIALAAATAIAAPGIAAAETDVLAAPTTSVETSSELRDAIIEALDDALMGSLFGISERGFCCLPPPDAQ</sequence>
<evidence type="ECO:0000313" key="3">
    <source>
        <dbReference type="Proteomes" id="UP000284333"/>
    </source>
</evidence>
<dbReference type="EMBL" id="RKLN01000001">
    <property type="protein sequence ID" value="RVW06058.1"/>
    <property type="molecule type" value="Genomic_DNA"/>
</dbReference>
<keyword evidence="1" id="KW-0732">Signal</keyword>
<reference evidence="2 3" key="1">
    <citation type="submission" date="2018-11" db="EMBL/GenBank/DDBJ databases">
        <title>Rhodococcus spongicola sp. nov. and Rhodococcus xishaensis sp. nov. from marine sponges.</title>
        <authorList>
            <person name="Li L."/>
            <person name="Lin H.W."/>
        </authorList>
    </citation>
    <scope>NUCLEOTIDE SEQUENCE [LARGE SCALE GENOMIC DNA]</scope>
    <source>
        <strain evidence="2 3">LHW50502</strain>
    </source>
</reference>
<feature type="signal peptide" evidence="1">
    <location>
        <begin position="1"/>
        <end position="25"/>
    </location>
</feature>
<feature type="chain" id="PRO_5038533873" evidence="1">
    <location>
        <begin position="26"/>
        <end position="83"/>
    </location>
</feature>
<gene>
    <name evidence="2" type="ORF">EF834_00905</name>
</gene>
<protein>
    <submittedName>
        <fullName evidence="2">Uncharacterized protein</fullName>
    </submittedName>
</protein>
<comment type="caution">
    <text evidence="2">The sequence shown here is derived from an EMBL/GenBank/DDBJ whole genome shotgun (WGS) entry which is preliminary data.</text>
</comment>
<organism evidence="2 3">
    <name type="scientific">Rhodococcus spongiicola</name>
    <dbReference type="NCBI Taxonomy" id="2487352"/>
    <lineage>
        <taxon>Bacteria</taxon>
        <taxon>Bacillati</taxon>
        <taxon>Actinomycetota</taxon>
        <taxon>Actinomycetes</taxon>
        <taxon>Mycobacteriales</taxon>
        <taxon>Nocardiaceae</taxon>
        <taxon>Rhodococcus</taxon>
    </lineage>
</organism>
<accession>A0A3S3E5W2</accession>
<evidence type="ECO:0000313" key="2">
    <source>
        <dbReference type="EMBL" id="RVW06058.1"/>
    </source>
</evidence>
<evidence type="ECO:0000256" key="1">
    <source>
        <dbReference type="SAM" id="SignalP"/>
    </source>
</evidence>
<proteinExistence type="predicted"/>
<dbReference type="Proteomes" id="UP000284333">
    <property type="component" value="Unassembled WGS sequence"/>
</dbReference>
<dbReference type="AlphaFoldDB" id="A0A3S3E5W2"/>
<name>A0A3S3E5W2_9NOCA</name>